<feature type="transmembrane region" description="Helical" evidence="1">
    <location>
        <begin position="52"/>
        <end position="71"/>
    </location>
</feature>
<gene>
    <name evidence="3" type="ORF">RZS28_07095</name>
</gene>
<evidence type="ECO:0000259" key="2">
    <source>
        <dbReference type="Pfam" id="PF13472"/>
    </source>
</evidence>
<feature type="domain" description="SGNH hydrolase-type esterase" evidence="2">
    <location>
        <begin position="157"/>
        <end position="380"/>
    </location>
</feature>
<dbReference type="RefSeq" id="WP_407340631.1">
    <property type="nucleotide sequence ID" value="NZ_CP136862.1"/>
</dbReference>
<evidence type="ECO:0000256" key="1">
    <source>
        <dbReference type="SAM" id="Phobius"/>
    </source>
</evidence>
<feature type="transmembrane region" description="Helical" evidence="1">
    <location>
        <begin position="23"/>
        <end position="46"/>
    </location>
</feature>
<dbReference type="InterPro" id="IPR013830">
    <property type="entry name" value="SGNH_hydro"/>
</dbReference>
<sequence>MTLPSWITTLWSRISADWTKSPWFAPMLGALIVAADFGIMAALGEFALTHMYLYYISDAVLVLAILVLLIGGMKASQQDRKPLLRLCMAAAGVLFTIVLIDEYIVIFRLDTVGPSGNFIPHAHWTNTVPIPNRDGFWERDLTPFKEAKTHRLVVAAAGNSFTWGQGLTKADGRFTNGLEKLMKNAGLDAAVLNFAGFGGVTTGVGDRANLVRGQIAQVHPDIVLFAYTAADIPMANFMRAERPDIGLLRYVTFNPTVNFIAWKRYMPQIYGNFATAVNVNRILAYDDDALLSQNLEQVRAMAAAAREIGAAPIFVILPYPHFWVNVYPEVRDRILTVLCDRLNGLGLPVIDLSGLDKEFSLTEYEVNSMDSHPNSQAHARIAKKLFEALSPLLPNAAAIARTP</sequence>
<dbReference type="EMBL" id="CP136862">
    <property type="protein sequence ID" value="WOJ91042.1"/>
    <property type="molecule type" value="Genomic_DNA"/>
</dbReference>
<keyword evidence="1" id="KW-0812">Transmembrane</keyword>
<proteinExistence type="predicted"/>
<dbReference type="Pfam" id="PF13472">
    <property type="entry name" value="Lipase_GDSL_2"/>
    <property type="match status" value="1"/>
</dbReference>
<evidence type="ECO:0000313" key="4">
    <source>
        <dbReference type="Proteomes" id="UP001626536"/>
    </source>
</evidence>
<keyword evidence="4" id="KW-1185">Reference proteome</keyword>
<keyword evidence="1" id="KW-1133">Transmembrane helix</keyword>
<protein>
    <recommendedName>
        <fullName evidence="2">SGNH hydrolase-type esterase domain-containing protein</fullName>
    </recommendedName>
</protein>
<evidence type="ECO:0000313" key="3">
    <source>
        <dbReference type="EMBL" id="WOJ91042.1"/>
    </source>
</evidence>
<feature type="transmembrane region" description="Helical" evidence="1">
    <location>
        <begin position="83"/>
        <end position="100"/>
    </location>
</feature>
<reference evidence="3 4" key="1">
    <citation type="submission" date="2023-10" db="EMBL/GenBank/DDBJ databases">
        <title>Novel methanotroph of the genus Methylocapsa from a subarctic wetland.</title>
        <authorList>
            <person name="Belova S.E."/>
            <person name="Oshkin I.Y."/>
            <person name="Miroshnikov K."/>
            <person name="Dedysh S.N."/>
        </authorList>
    </citation>
    <scope>NUCLEOTIDE SEQUENCE [LARGE SCALE GENOMIC DNA]</scope>
    <source>
        <strain evidence="3 4">RX1</strain>
    </source>
</reference>
<name>A0ABZ0HUU4_9HYPH</name>
<keyword evidence="1" id="KW-0472">Membrane</keyword>
<dbReference type="Gene3D" id="3.40.50.1110">
    <property type="entry name" value="SGNH hydrolase"/>
    <property type="match status" value="1"/>
</dbReference>
<accession>A0ABZ0HUU4</accession>
<dbReference type="InterPro" id="IPR036514">
    <property type="entry name" value="SGNH_hydro_sf"/>
</dbReference>
<dbReference type="SUPFAM" id="SSF52266">
    <property type="entry name" value="SGNH hydrolase"/>
    <property type="match status" value="1"/>
</dbReference>
<organism evidence="3 4">
    <name type="scientific">Methylocapsa polymorpha</name>
    <dbReference type="NCBI Taxonomy" id="3080828"/>
    <lineage>
        <taxon>Bacteria</taxon>
        <taxon>Pseudomonadati</taxon>
        <taxon>Pseudomonadota</taxon>
        <taxon>Alphaproteobacteria</taxon>
        <taxon>Hyphomicrobiales</taxon>
        <taxon>Beijerinckiaceae</taxon>
        <taxon>Methylocapsa</taxon>
    </lineage>
</organism>
<dbReference type="Proteomes" id="UP001626536">
    <property type="component" value="Chromosome"/>
</dbReference>